<reference evidence="3 4" key="1">
    <citation type="journal article" date="2013" name="Plant Cell">
        <title>The transition from a phytopathogenic smut ancestor to an anamorphic biocontrol agent deciphered by comparative whole-genome analysis.</title>
        <authorList>
            <person name="Lefebvre F."/>
            <person name="Joly D.L."/>
            <person name="Labbe C."/>
            <person name="Teichmann B."/>
            <person name="Linning R."/>
            <person name="Belzile F."/>
            <person name="Bakkeren G."/>
            <person name="Belanger R.R."/>
        </authorList>
    </citation>
    <scope>NUCLEOTIDE SEQUENCE [LARGE SCALE GENOMIC DNA]</scope>
    <source>
        <strain evidence="3 4">PF-1</strain>
    </source>
</reference>
<dbReference type="KEGG" id="pfp:PFL1_03592"/>
<evidence type="ECO:0000256" key="1">
    <source>
        <dbReference type="PROSITE-ProRule" id="PRU00339"/>
    </source>
</evidence>
<evidence type="ECO:0000256" key="2">
    <source>
        <dbReference type="SAM" id="MobiDB-lite"/>
    </source>
</evidence>
<dbReference type="PANTHER" id="PTHR23082:SF0">
    <property type="entry name" value="GENERAL TRANSCRIPTION FACTOR 3C POLYPEPTIDE 3"/>
    <property type="match status" value="1"/>
</dbReference>
<gene>
    <name evidence="3" type="ORF">PFL1_03592</name>
</gene>
<feature type="region of interest" description="Disordered" evidence="2">
    <location>
        <begin position="1"/>
        <end position="153"/>
    </location>
</feature>
<feature type="compositionally biased region" description="Polar residues" evidence="2">
    <location>
        <begin position="68"/>
        <end position="82"/>
    </location>
</feature>
<feature type="compositionally biased region" description="Acidic residues" evidence="2">
    <location>
        <begin position="111"/>
        <end position="124"/>
    </location>
</feature>
<feature type="region of interest" description="Disordered" evidence="2">
    <location>
        <begin position="1022"/>
        <end position="1097"/>
    </location>
</feature>
<dbReference type="Gene3D" id="1.25.40.10">
    <property type="entry name" value="Tetratricopeptide repeat domain"/>
    <property type="match status" value="2"/>
</dbReference>
<dbReference type="SUPFAM" id="SSF48452">
    <property type="entry name" value="TPR-like"/>
    <property type="match status" value="2"/>
</dbReference>
<dbReference type="Pfam" id="PF14559">
    <property type="entry name" value="TPR_19"/>
    <property type="match status" value="1"/>
</dbReference>
<dbReference type="SMART" id="SM00028">
    <property type="entry name" value="TPR"/>
    <property type="match status" value="6"/>
</dbReference>
<feature type="compositionally biased region" description="Basic residues" evidence="2">
    <location>
        <begin position="792"/>
        <end position="811"/>
    </location>
</feature>
<dbReference type="eggNOG" id="KOG2076">
    <property type="taxonomic scope" value="Eukaryota"/>
</dbReference>
<feature type="region of interest" description="Disordered" evidence="2">
    <location>
        <begin position="480"/>
        <end position="502"/>
    </location>
</feature>
<proteinExistence type="predicted"/>
<evidence type="ECO:0000313" key="4">
    <source>
        <dbReference type="Proteomes" id="UP000053664"/>
    </source>
</evidence>
<feature type="compositionally biased region" description="Low complexity" evidence="2">
    <location>
        <begin position="1075"/>
        <end position="1089"/>
    </location>
</feature>
<feature type="compositionally biased region" description="Acidic residues" evidence="2">
    <location>
        <begin position="45"/>
        <end position="56"/>
    </location>
</feature>
<dbReference type="OrthoDB" id="9991317at2759"/>
<dbReference type="InterPro" id="IPR011990">
    <property type="entry name" value="TPR-like_helical_dom_sf"/>
</dbReference>
<feature type="compositionally biased region" description="Acidic residues" evidence="2">
    <location>
        <begin position="1043"/>
        <end position="1055"/>
    </location>
</feature>
<name>A0A061H8K0_9BASI</name>
<organism evidence="3 4">
    <name type="scientific">Pseudozyma flocculosa PF-1</name>
    <dbReference type="NCBI Taxonomy" id="1277687"/>
    <lineage>
        <taxon>Eukaryota</taxon>
        <taxon>Fungi</taxon>
        <taxon>Dikarya</taxon>
        <taxon>Basidiomycota</taxon>
        <taxon>Ustilaginomycotina</taxon>
        <taxon>Ustilaginomycetes</taxon>
        <taxon>Ustilaginales</taxon>
        <taxon>Ustilaginaceae</taxon>
        <taxon>Pseudozyma</taxon>
    </lineage>
</organism>
<dbReference type="InterPro" id="IPR019734">
    <property type="entry name" value="TPR_rpt"/>
</dbReference>
<accession>A0A061H8K0</accession>
<dbReference type="PANTHER" id="PTHR23082">
    <property type="entry name" value="TRANSCRIPTION INITIATION FACTOR IIIC TFIIIC , POLYPEPTIDE 3-RELATED"/>
    <property type="match status" value="1"/>
</dbReference>
<dbReference type="InterPro" id="IPR039340">
    <property type="entry name" value="Tfc4/TFIIIC-102/Sfc4"/>
</dbReference>
<dbReference type="HOGENOM" id="CLU_002391_0_2_1"/>
<evidence type="ECO:0008006" key="5">
    <source>
        <dbReference type="Google" id="ProtNLM"/>
    </source>
</evidence>
<dbReference type="GeneID" id="19317700"/>
<keyword evidence="1" id="KW-0802">TPR repeat</keyword>
<feature type="compositionally biased region" description="Low complexity" evidence="2">
    <location>
        <begin position="98"/>
        <end position="110"/>
    </location>
</feature>
<dbReference type="EMBL" id="KE361633">
    <property type="protein sequence ID" value="EPQ28789.1"/>
    <property type="molecule type" value="Genomic_DNA"/>
</dbReference>
<evidence type="ECO:0000313" key="3">
    <source>
        <dbReference type="EMBL" id="EPQ28789.1"/>
    </source>
</evidence>
<protein>
    <recommendedName>
        <fullName evidence="5">Transcription factor TFIIIC subunit tfc4</fullName>
    </recommendedName>
</protein>
<feature type="region of interest" description="Disordered" evidence="2">
    <location>
        <begin position="792"/>
        <end position="815"/>
    </location>
</feature>
<dbReference type="GO" id="GO:0006383">
    <property type="term" value="P:transcription by RNA polymerase III"/>
    <property type="evidence" value="ECO:0007669"/>
    <property type="project" value="InterPro"/>
</dbReference>
<dbReference type="Pfam" id="PF13181">
    <property type="entry name" value="TPR_8"/>
    <property type="match status" value="1"/>
</dbReference>
<dbReference type="RefSeq" id="XP_007879302.1">
    <property type="nucleotide sequence ID" value="XM_007881111.1"/>
</dbReference>
<dbReference type="Proteomes" id="UP000053664">
    <property type="component" value="Unassembled WGS sequence"/>
</dbReference>
<feature type="repeat" description="TPR" evidence="1">
    <location>
        <begin position="510"/>
        <end position="543"/>
    </location>
</feature>
<dbReference type="PROSITE" id="PS50005">
    <property type="entry name" value="TPR"/>
    <property type="match status" value="1"/>
</dbReference>
<sequence length="1287" mass="143383">MSTSSPTPRAGPSRSSARKRPLADAYSPSPAAWIDDTEERMPLYDEADDDSADEYVPESATGKKSGARTKTTTPKRSVQRSVRTPRAAAESDSDSDSESGSSSGSTSESGSSEDDSTDDDDDHDDNSSSDQNGPPRRRQPAGRGGRGSIGIDPALLDPLGLTLDGNTEATDQDVDFESESFARLVSSLQDTSRQTGALRKTWDTSIEQETAEFEAELRAAAGFNKKKRVKRTFKEANLSLEVRDLIAQATMLYVDHFLLEAMDKLEEIVRIDPTALQAWHMLGIIHAELGDEEKAIQARIVGAHLQPRAMAEWRDLAYRSYHIGLVRQAVFCLSQAIRLDRTDVNSIWDRATMLRDLGDAKAAANGFFDLLKLLPHDASVVRELVPVLVGLKSYGRAIAVMEEFLEHSKATYPDPTVLDDDPDAPVNQFNVAEIVTLADLLLMDRKPVETIAVVRQTVRWLHGRASETFWDAVDDDREFDEDRNDEFSQSRQQGGYGRMVEMAPPHPIDPEIRLRLGKARMMINDVDEAMRHFELLIEAGPEDAPNILKDVADCLFENKLWDAALDVYQELVSAALTVIDDIEIHAKLAACSHALGRLDSAAQYYEALIEHASDNLEWQMALAEVYEEMGERDKSLETLRTVVRVLQAQKQAEAAEQGRDQDGDAAMAAEAAVGGTQMSFFDELAPQIKPRPAEGRARMNYDREQRLKIERKREEETLLCWRRLELLEGHVFIDGFWRTDVPLTLAEEDDGAGLYGSGESAAERHARYRSTRQWLEEASALVESFRNTKKLHTSKKARSKRGTRPRGRPRILRAPTGSGISRIRSQAQNLLYRLQDSMFEEEIEAEHTEIGAMETSFQKQLDQARFRGIPIEDWVDLFARYAMVLTKIGGEQAMVNEVMQGFLDCNVVKGSYRRTMTVRLAWLSCALYARDYDTIFRCIRWLCQEHQFHDQPIRLLASITNALGQQSLSRFVHNPDVKFYQRRMRQIEAIVHGLTCYFSDKTHHYIIPHHIFLSSTYDDAGDKTGAEAAGEGEGEGGRSGDDAHDDDEDDDDDDMGRDVDENGSPHGGAHPRRGAAAAAAASATDATAAMQVPKGAEPSEALRIRLAKPSKPSPIAETSYGYMLLASGGYQAPGAFFARAFAIQQNDPLICLCAAVAFVGRSTNRQADNRHHLFLQALAFFQLYKRNLGLAVDDDTCQEVEYNHGRLLHHLGLLHLAVPHYERVLALASASRDRRRINGGGSGSDDEAPAVGFAMHREAAFNLSLIYTLNGSPHLAQELHRQWLTIE</sequence>
<dbReference type="GO" id="GO:0000127">
    <property type="term" value="C:transcription factor TFIIIC complex"/>
    <property type="evidence" value="ECO:0007669"/>
    <property type="project" value="TreeGrafter"/>
</dbReference>